<gene>
    <name evidence="5" type="ORF">IE331_11815</name>
</gene>
<dbReference type="SUPFAM" id="SSF55729">
    <property type="entry name" value="Acyl-CoA N-acyltransferases (Nat)"/>
    <property type="match status" value="1"/>
</dbReference>
<feature type="compositionally biased region" description="Low complexity" evidence="3">
    <location>
        <begin position="211"/>
        <end position="250"/>
    </location>
</feature>
<comment type="caution">
    <text evidence="5">The sequence shown here is derived from an EMBL/GenBank/DDBJ whole genome shotgun (WGS) entry which is preliminary data.</text>
</comment>
<dbReference type="Proteomes" id="UP000616839">
    <property type="component" value="Unassembled WGS sequence"/>
</dbReference>
<dbReference type="InterPro" id="IPR050680">
    <property type="entry name" value="YpeA/RimI_acetyltransf"/>
</dbReference>
<dbReference type="InterPro" id="IPR056935">
    <property type="entry name" value="Rv0428c-like_C"/>
</dbReference>
<evidence type="ECO:0000313" key="5">
    <source>
        <dbReference type="EMBL" id="MBD8870312.1"/>
    </source>
</evidence>
<keyword evidence="1" id="KW-0808">Transferase</keyword>
<dbReference type="InterPro" id="IPR000182">
    <property type="entry name" value="GNAT_dom"/>
</dbReference>
<dbReference type="PROSITE" id="PS51186">
    <property type="entry name" value="GNAT"/>
    <property type="match status" value="1"/>
</dbReference>
<protein>
    <submittedName>
        <fullName evidence="5">GNAT family N-acetyltransferase</fullName>
    </submittedName>
</protein>
<dbReference type="RefSeq" id="WP_192143627.1">
    <property type="nucleotide sequence ID" value="NZ_JACYXZ010000003.1"/>
</dbReference>
<keyword evidence="6" id="KW-1185">Reference proteome</keyword>
<reference evidence="5" key="1">
    <citation type="submission" date="2020-09" db="EMBL/GenBank/DDBJ databases">
        <title>Nocardioides sp. strain MJB4 16S ribosomal RNA gene Genome sequencing and assembly.</title>
        <authorList>
            <person name="Kim I."/>
        </authorList>
    </citation>
    <scope>NUCLEOTIDE SEQUENCE</scope>
    <source>
        <strain evidence="5">MJB4</strain>
    </source>
</reference>
<sequence length="337" mass="35522">MDSGGDSRGVGRHLLGPHVVGLRIVVRRVLRGETGPSGGPALTDVLGTCVSWSDGECVVAPEEGAPVRIAVGDIVSGKPVPPRPSVRVRVSAAEAEAHVADLWPHLEQQPLGGWTLRSDPAPVGRLRRRANSCLAMGEPGLDLDEAQTRIREWYADRSRPALAQVELGSEVERAFVEAGWAPLGDGDAHFLLGSLARTRRTLSARRARPDAVAGQAQPGRAQPGQAQPERFAEPGGVRVVVPGGPDAGPDAGRDTGEASGRASCGGDWLGLHGLHVDPAVRRRGLGLAVIDELLEWGAEQGATTVWLHVETDNAPAIALYDSLGLSTHHTCRYLAAR</sequence>
<dbReference type="InterPro" id="IPR016181">
    <property type="entry name" value="Acyl_CoA_acyltransferase"/>
</dbReference>
<feature type="domain" description="N-acetyltransferase" evidence="4">
    <location>
        <begin position="199"/>
        <end position="337"/>
    </location>
</feature>
<evidence type="ECO:0000256" key="2">
    <source>
        <dbReference type="ARBA" id="ARBA00023315"/>
    </source>
</evidence>
<dbReference type="PANTHER" id="PTHR43420">
    <property type="entry name" value="ACETYLTRANSFERASE"/>
    <property type="match status" value="1"/>
</dbReference>
<evidence type="ECO:0000256" key="1">
    <source>
        <dbReference type="ARBA" id="ARBA00022679"/>
    </source>
</evidence>
<dbReference type="EMBL" id="JACYXZ010000003">
    <property type="protein sequence ID" value="MBD8870312.1"/>
    <property type="molecule type" value="Genomic_DNA"/>
</dbReference>
<name>A0A927K440_9ACTN</name>
<organism evidence="5 6">
    <name type="scientific">Nocardioides donggukensis</name>
    <dbReference type="NCBI Taxonomy" id="2774019"/>
    <lineage>
        <taxon>Bacteria</taxon>
        <taxon>Bacillati</taxon>
        <taxon>Actinomycetota</taxon>
        <taxon>Actinomycetes</taxon>
        <taxon>Propionibacteriales</taxon>
        <taxon>Nocardioidaceae</taxon>
        <taxon>Nocardioides</taxon>
    </lineage>
</organism>
<evidence type="ECO:0000259" key="4">
    <source>
        <dbReference type="PROSITE" id="PS51186"/>
    </source>
</evidence>
<keyword evidence="2" id="KW-0012">Acyltransferase</keyword>
<accession>A0A927K440</accession>
<proteinExistence type="predicted"/>
<feature type="region of interest" description="Disordered" evidence="3">
    <location>
        <begin position="203"/>
        <end position="261"/>
    </location>
</feature>
<dbReference type="GO" id="GO:0016747">
    <property type="term" value="F:acyltransferase activity, transferring groups other than amino-acyl groups"/>
    <property type="evidence" value="ECO:0007669"/>
    <property type="project" value="InterPro"/>
</dbReference>
<evidence type="ECO:0000256" key="3">
    <source>
        <dbReference type="SAM" id="MobiDB-lite"/>
    </source>
</evidence>
<evidence type="ECO:0000313" key="6">
    <source>
        <dbReference type="Proteomes" id="UP000616839"/>
    </source>
</evidence>
<dbReference type="Gene3D" id="3.40.630.30">
    <property type="match status" value="1"/>
</dbReference>
<dbReference type="AlphaFoldDB" id="A0A927K440"/>
<dbReference type="CDD" id="cd04301">
    <property type="entry name" value="NAT_SF"/>
    <property type="match status" value="1"/>
</dbReference>
<dbReference type="Pfam" id="PF24553">
    <property type="entry name" value="Rv0428c_C"/>
    <property type="match status" value="1"/>
</dbReference>